<proteinExistence type="predicted"/>
<dbReference type="AlphaFoldDB" id="A0A382IRR7"/>
<protein>
    <recommendedName>
        <fullName evidence="1">SCP2 domain-containing protein</fullName>
    </recommendedName>
</protein>
<dbReference type="InterPro" id="IPR036527">
    <property type="entry name" value="SCP2_sterol-bd_dom_sf"/>
</dbReference>
<dbReference type="Gene3D" id="3.30.1050.10">
    <property type="entry name" value="SCP2 sterol-binding domain"/>
    <property type="match status" value="1"/>
</dbReference>
<evidence type="ECO:0000259" key="1">
    <source>
        <dbReference type="Pfam" id="PF02036"/>
    </source>
</evidence>
<dbReference type="EMBL" id="UINC01068935">
    <property type="protein sequence ID" value="SVC01922.1"/>
    <property type="molecule type" value="Genomic_DNA"/>
</dbReference>
<feature type="domain" description="SCP2" evidence="1">
    <location>
        <begin position="20"/>
        <end position="105"/>
    </location>
</feature>
<sequence>MASFQELKDKLTSSFIPAGADGIEALIQINIEGLSNFYISINNNSIEVEEGEDENPGLTLSFDSFETLEKVFSGDQSAAMQAFMQGKVKFSGDMALGQKLGSVFKAPE</sequence>
<dbReference type="InterPro" id="IPR003033">
    <property type="entry name" value="SCP2_sterol-bd_dom"/>
</dbReference>
<dbReference type="SUPFAM" id="SSF55718">
    <property type="entry name" value="SCP-like"/>
    <property type="match status" value="1"/>
</dbReference>
<evidence type="ECO:0000313" key="2">
    <source>
        <dbReference type="EMBL" id="SVC01922.1"/>
    </source>
</evidence>
<accession>A0A382IRR7</accession>
<name>A0A382IRR7_9ZZZZ</name>
<reference evidence="2" key="1">
    <citation type="submission" date="2018-05" db="EMBL/GenBank/DDBJ databases">
        <authorList>
            <person name="Lanie J.A."/>
            <person name="Ng W.-L."/>
            <person name="Kazmierczak K.M."/>
            <person name="Andrzejewski T.M."/>
            <person name="Davidsen T.M."/>
            <person name="Wayne K.J."/>
            <person name="Tettelin H."/>
            <person name="Glass J.I."/>
            <person name="Rusch D."/>
            <person name="Podicherti R."/>
            <person name="Tsui H.-C.T."/>
            <person name="Winkler M.E."/>
        </authorList>
    </citation>
    <scope>NUCLEOTIDE SEQUENCE</scope>
</reference>
<gene>
    <name evidence="2" type="ORF">METZ01_LOCUS254776</name>
</gene>
<dbReference type="Pfam" id="PF02036">
    <property type="entry name" value="SCP2"/>
    <property type="match status" value="1"/>
</dbReference>
<organism evidence="2">
    <name type="scientific">marine metagenome</name>
    <dbReference type="NCBI Taxonomy" id="408172"/>
    <lineage>
        <taxon>unclassified sequences</taxon>
        <taxon>metagenomes</taxon>
        <taxon>ecological metagenomes</taxon>
    </lineage>
</organism>